<protein>
    <submittedName>
        <fullName evidence="1">Uncharacterized protein</fullName>
    </submittedName>
</protein>
<name>A0A0B4X2B9_9HYPH</name>
<reference evidence="1 2" key="1">
    <citation type="submission" date="2013-11" db="EMBL/GenBank/DDBJ databases">
        <title>Complete genome sequence of Rhizobium gallicum bv. gallicum R602.</title>
        <authorList>
            <person name="Bustos P."/>
            <person name="Santamaria R.I."/>
            <person name="Lozano L."/>
            <person name="Acosta J.L."/>
            <person name="Ormeno-Orrillo E."/>
            <person name="Rogel M.A."/>
            <person name="Romero D."/>
            <person name="Cevallos M.A."/>
            <person name="Martinez-Romero E."/>
            <person name="Gonzalez V."/>
        </authorList>
    </citation>
    <scope>NUCLEOTIDE SEQUENCE [LARGE SCALE GENOMIC DNA]</scope>
    <source>
        <strain evidence="1 2">R602</strain>
    </source>
</reference>
<accession>A0A0B4X2B9</accession>
<dbReference type="HOGENOM" id="CLU_2525206_0_0_5"/>
<dbReference type="EMBL" id="CP006877">
    <property type="protein sequence ID" value="AJD41311.1"/>
    <property type="molecule type" value="Genomic_DNA"/>
</dbReference>
<evidence type="ECO:0000313" key="2">
    <source>
        <dbReference type="Proteomes" id="UP000031368"/>
    </source>
</evidence>
<gene>
    <name evidence="1" type="ORF">RGR602_CH01981</name>
</gene>
<dbReference type="AlphaFoldDB" id="A0A0B4X2B9"/>
<sequence length="84" mass="9317">MISPLKTRRLHVPWSKRRPCLPTSMNVCQSGAPPAGRGIAPKPQHQETESAISGMLVDTFSNMGAIKLFSRQRDEDRDSPPRCS</sequence>
<keyword evidence="2" id="KW-1185">Reference proteome</keyword>
<evidence type="ECO:0000313" key="1">
    <source>
        <dbReference type="EMBL" id="AJD41311.1"/>
    </source>
</evidence>
<proteinExistence type="predicted"/>
<organism evidence="1 2">
    <name type="scientific">Rhizobium gallicum bv. gallicum R602sp</name>
    <dbReference type="NCBI Taxonomy" id="1041138"/>
    <lineage>
        <taxon>Bacteria</taxon>
        <taxon>Pseudomonadati</taxon>
        <taxon>Pseudomonadota</taxon>
        <taxon>Alphaproteobacteria</taxon>
        <taxon>Hyphomicrobiales</taxon>
        <taxon>Rhizobiaceae</taxon>
        <taxon>Rhizobium/Agrobacterium group</taxon>
        <taxon>Rhizobium</taxon>
    </lineage>
</organism>
<dbReference type="Proteomes" id="UP000031368">
    <property type="component" value="Chromosome"/>
</dbReference>
<dbReference type="KEGG" id="rga:RGR602_CH01981"/>